<protein>
    <submittedName>
        <fullName evidence="1">Uncharacterized protein</fullName>
    </submittedName>
</protein>
<proteinExistence type="predicted"/>
<gene>
    <name evidence="1" type="ORF">SAMN06265374_0315</name>
</gene>
<dbReference type="EMBL" id="FXTT01000001">
    <property type="protein sequence ID" value="SMP01088.1"/>
    <property type="molecule type" value="Genomic_DNA"/>
</dbReference>
<dbReference type="RefSeq" id="WP_155191290.1">
    <property type="nucleotide sequence ID" value="NZ_BAAAEA010000001.1"/>
</dbReference>
<evidence type="ECO:0000313" key="1">
    <source>
        <dbReference type="EMBL" id="SMP01088.1"/>
    </source>
</evidence>
<comment type="caution">
    <text evidence="1">The sequence shown here is derived from an EMBL/GenBank/DDBJ whole genome shotgun (WGS) entry which is preliminary data.</text>
</comment>
<accession>A0ABY1N5W3</accession>
<evidence type="ECO:0000313" key="2">
    <source>
        <dbReference type="Proteomes" id="UP001157914"/>
    </source>
</evidence>
<organism evidence="1 2">
    <name type="scientific">Roseibium denhamense</name>
    <dbReference type="NCBI Taxonomy" id="76305"/>
    <lineage>
        <taxon>Bacteria</taxon>
        <taxon>Pseudomonadati</taxon>
        <taxon>Pseudomonadota</taxon>
        <taxon>Alphaproteobacteria</taxon>
        <taxon>Hyphomicrobiales</taxon>
        <taxon>Stappiaceae</taxon>
        <taxon>Roseibium</taxon>
    </lineage>
</organism>
<dbReference type="Proteomes" id="UP001157914">
    <property type="component" value="Unassembled WGS sequence"/>
</dbReference>
<keyword evidence="2" id="KW-1185">Reference proteome</keyword>
<name>A0ABY1N5W3_9HYPH</name>
<sequence>MNRPKQILDDYLPDLLAKAGSTAERAARAMTPNGDQNALARAWQGYVITLHTSACEGVSAEDSSCNTSTTDCCLDSQLVRAERASGEADHGK</sequence>
<reference evidence="1 2" key="1">
    <citation type="submission" date="2017-05" db="EMBL/GenBank/DDBJ databases">
        <authorList>
            <person name="Varghese N."/>
            <person name="Submissions S."/>
        </authorList>
    </citation>
    <scope>NUCLEOTIDE SEQUENCE [LARGE SCALE GENOMIC DNA]</scope>
    <source>
        <strain evidence="1 2">DSM 15949</strain>
    </source>
</reference>